<organism evidence="3 4">
    <name type="scientific">Halorarum salinum</name>
    <dbReference type="NCBI Taxonomy" id="2743089"/>
    <lineage>
        <taxon>Archaea</taxon>
        <taxon>Methanobacteriati</taxon>
        <taxon>Methanobacteriota</taxon>
        <taxon>Stenosarchaea group</taxon>
        <taxon>Halobacteria</taxon>
        <taxon>Halobacteriales</taxon>
        <taxon>Haloferacaceae</taxon>
        <taxon>Halorarum</taxon>
    </lineage>
</organism>
<keyword evidence="1" id="KW-0175">Coiled coil</keyword>
<feature type="compositionally biased region" description="Acidic residues" evidence="2">
    <location>
        <begin position="183"/>
        <end position="224"/>
    </location>
</feature>
<feature type="region of interest" description="Disordered" evidence="2">
    <location>
        <begin position="518"/>
        <end position="538"/>
    </location>
</feature>
<evidence type="ECO:0000256" key="2">
    <source>
        <dbReference type="SAM" id="MobiDB-lite"/>
    </source>
</evidence>
<evidence type="ECO:0000313" key="3">
    <source>
        <dbReference type="EMBL" id="QLG62392.1"/>
    </source>
</evidence>
<dbReference type="AlphaFoldDB" id="A0A7D5LAZ6"/>
<feature type="compositionally biased region" description="Basic and acidic residues" evidence="2">
    <location>
        <begin position="325"/>
        <end position="335"/>
    </location>
</feature>
<evidence type="ECO:0000256" key="1">
    <source>
        <dbReference type="SAM" id="Coils"/>
    </source>
</evidence>
<feature type="coiled-coil region" evidence="1">
    <location>
        <begin position="386"/>
        <end position="466"/>
    </location>
</feature>
<name>A0A7D5LAZ6_9EURY</name>
<feature type="compositionally biased region" description="Low complexity" evidence="2">
    <location>
        <begin position="172"/>
        <end position="182"/>
    </location>
</feature>
<dbReference type="EMBL" id="CP058579">
    <property type="protein sequence ID" value="QLG62392.1"/>
    <property type="molecule type" value="Genomic_DNA"/>
</dbReference>
<sequence>MTQGSDIEEQVVVEGDGVTVEKRFTADEFPVPAVAFTIRTERDDPAEFRLVDDIPEDFPMDRVGFHPEYESEHWTAYQDHRVEYRRRLEPGEEVTTVYGIRTDDPSRGATFLGEPAVEEVAEDADPVGDVADVIGEDSSQVVRDVLSGERESIPGDDGEPAVEEQTGEPSAEEPAGGALDLAAAEEDLGLTDDEPGDGEPVNDDLGDDTVADEDPADGPDDDAVAEALGDPLGVDEGTPADDGSDGGERPADAAASEPADPLAVDEDAGAADLDAGAAGGADVAGAADADGAELVPDASEAESEPAPAGAGAPGGGSVAEALATELREGEVSAEDRELLKRELELDHSTSVDARISRLQSSVEDLGAYTDALEEFVDENGTADELIEGLRADVTEVRDALDAVEADLAAADDERADLADDVADVRGTVDGVTDEVTETAEGLEASIAELRSEVEELAGEVAAEDDAVASVREGMVDLEDDVESLSATVDGEVGELRAELAEVRTELEEFEEFRDRLSSVFGPGGAAAGGTADGNGSGE</sequence>
<evidence type="ECO:0000313" key="4">
    <source>
        <dbReference type="Proteomes" id="UP000509626"/>
    </source>
</evidence>
<dbReference type="GeneID" id="56038170"/>
<feature type="compositionally biased region" description="Low complexity" evidence="2">
    <location>
        <begin position="252"/>
        <end position="262"/>
    </location>
</feature>
<feature type="compositionally biased region" description="Gly residues" evidence="2">
    <location>
        <begin position="521"/>
        <end position="538"/>
    </location>
</feature>
<feature type="compositionally biased region" description="Low complexity" evidence="2">
    <location>
        <begin position="270"/>
        <end position="295"/>
    </location>
</feature>
<protein>
    <submittedName>
        <fullName evidence="3">Uncharacterized protein</fullName>
    </submittedName>
</protein>
<proteinExistence type="predicted"/>
<dbReference type="Proteomes" id="UP000509626">
    <property type="component" value="Chromosome"/>
</dbReference>
<feature type="region of interest" description="Disordered" evidence="2">
    <location>
        <begin position="135"/>
        <end position="335"/>
    </location>
</feature>
<keyword evidence="4" id="KW-1185">Reference proteome</keyword>
<dbReference type="RefSeq" id="WP_179268977.1">
    <property type="nucleotide sequence ID" value="NZ_CP058579.1"/>
</dbReference>
<dbReference type="Gene3D" id="1.10.287.1490">
    <property type="match status" value="1"/>
</dbReference>
<reference evidence="3 4" key="1">
    <citation type="submission" date="2020-06" db="EMBL/GenBank/DDBJ databases">
        <title>NJ-3-1, isolated from saline soil.</title>
        <authorList>
            <person name="Cui H.L."/>
            <person name="Shi X."/>
        </authorList>
    </citation>
    <scope>NUCLEOTIDE SEQUENCE [LARGE SCALE GENOMIC DNA]</scope>
    <source>
        <strain evidence="3 4">NJ-3-1</strain>
    </source>
</reference>
<dbReference type="OrthoDB" id="242713at2157"/>
<accession>A0A7D5LAZ6</accession>
<feature type="compositionally biased region" description="Acidic residues" evidence="2">
    <location>
        <begin position="154"/>
        <end position="166"/>
    </location>
</feature>
<gene>
    <name evidence="3" type="ORF">HUG12_11885</name>
</gene>
<dbReference type="KEGG" id="halu:HUG12_11885"/>